<dbReference type="Proteomes" id="UP001642260">
    <property type="component" value="Unassembled WGS sequence"/>
</dbReference>
<dbReference type="PANTHER" id="PTHR46978:SF1">
    <property type="entry name" value="ZINC KNUCKLE (CCHC-TYPE) FAMILY PROTEIN"/>
    <property type="match status" value="1"/>
</dbReference>
<evidence type="ECO:0000313" key="4">
    <source>
        <dbReference type="EMBL" id="CAH8390049.1"/>
    </source>
</evidence>
<evidence type="ECO:0000256" key="2">
    <source>
        <dbReference type="SAM" id="MobiDB-lite"/>
    </source>
</evidence>
<dbReference type="InterPro" id="IPR036875">
    <property type="entry name" value="Znf_CCHC_sf"/>
</dbReference>
<accession>A0ABC8M275</accession>
<keyword evidence="1" id="KW-0479">Metal-binding</keyword>
<proteinExistence type="predicted"/>
<dbReference type="GO" id="GO:0008270">
    <property type="term" value="F:zinc ion binding"/>
    <property type="evidence" value="ECO:0007669"/>
    <property type="project" value="UniProtKB-KW"/>
</dbReference>
<reference evidence="4 5" key="1">
    <citation type="submission" date="2022-03" db="EMBL/GenBank/DDBJ databases">
        <authorList>
            <person name="Macdonald S."/>
            <person name="Ahmed S."/>
            <person name="Newling K."/>
        </authorList>
    </citation>
    <scope>NUCLEOTIDE SEQUENCE [LARGE SCALE GENOMIC DNA]</scope>
</reference>
<dbReference type="SUPFAM" id="SSF57756">
    <property type="entry name" value="Retrovirus zinc finger-like domains"/>
    <property type="match status" value="1"/>
</dbReference>
<sequence length="260" mass="29013">MPKHKNFKFDDGEDLVASRDGGSDEEANEDLSLKTLGKTLSRHDSKETSMSGSVLLNGRNVMITNLEEDAHQISEENMVETGVPKEQENDKVEKSSEPKHEGTSSNMVLKKLLRGARYFDPPDAGWEACYSCGEQGHATVNCPTPTTRKKPCFICGSLEHGAKQCVRDTIVIFAKKVATERKIVRCGCSGHDMILCKYEYSREDLKRYGLCLATDVVNWVTLDWYVVDTMRKAHKKILPAHASNAEKKGISHANARTHRA</sequence>
<dbReference type="PROSITE" id="PS50158">
    <property type="entry name" value="ZF_CCHC"/>
    <property type="match status" value="1"/>
</dbReference>
<dbReference type="EMBL" id="CAKOAT010875153">
    <property type="protein sequence ID" value="CAH8390049.1"/>
    <property type="molecule type" value="Genomic_DNA"/>
</dbReference>
<feature type="domain" description="CCHC-type" evidence="3">
    <location>
        <begin position="129"/>
        <end position="143"/>
    </location>
</feature>
<feature type="region of interest" description="Disordered" evidence="2">
    <location>
        <begin position="1"/>
        <end position="53"/>
    </location>
</feature>
<organism evidence="4 5">
    <name type="scientific">Eruca vesicaria subsp. sativa</name>
    <name type="common">Garden rocket</name>
    <name type="synonym">Eruca sativa</name>
    <dbReference type="NCBI Taxonomy" id="29727"/>
    <lineage>
        <taxon>Eukaryota</taxon>
        <taxon>Viridiplantae</taxon>
        <taxon>Streptophyta</taxon>
        <taxon>Embryophyta</taxon>
        <taxon>Tracheophyta</taxon>
        <taxon>Spermatophyta</taxon>
        <taxon>Magnoliopsida</taxon>
        <taxon>eudicotyledons</taxon>
        <taxon>Gunneridae</taxon>
        <taxon>Pentapetalae</taxon>
        <taxon>rosids</taxon>
        <taxon>malvids</taxon>
        <taxon>Brassicales</taxon>
        <taxon>Brassicaceae</taxon>
        <taxon>Brassiceae</taxon>
        <taxon>Eruca</taxon>
    </lineage>
</organism>
<comment type="caution">
    <text evidence="4">The sequence shown here is derived from an EMBL/GenBank/DDBJ whole genome shotgun (WGS) entry which is preliminary data.</text>
</comment>
<evidence type="ECO:0000256" key="1">
    <source>
        <dbReference type="PROSITE-ProRule" id="PRU00047"/>
    </source>
</evidence>
<gene>
    <name evidence="4" type="ORF">ERUC_LOCUS42532</name>
</gene>
<keyword evidence="1" id="KW-0862">Zinc</keyword>
<evidence type="ECO:0000259" key="3">
    <source>
        <dbReference type="PROSITE" id="PS50158"/>
    </source>
</evidence>
<keyword evidence="1" id="KW-0863">Zinc-finger</keyword>
<dbReference type="InterPro" id="IPR001878">
    <property type="entry name" value="Znf_CCHC"/>
</dbReference>
<feature type="compositionally biased region" description="Basic and acidic residues" evidence="2">
    <location>
        <begin position="83"/>
        <end position="102"/>
    </location>
</feature>
<feature type="region of interest" description="Disordered" evidence="2">
    <location>
        <begin position="71"/>
        <end position="105"/>
    </location>
</feature>
<protein>
    <recommendedName>
        <fullName evidence="3">CCHC-type domain-containing protein</fullName>
    </recommendedName>
</protein>
<name>A0ABC8M275_ERUVS</name>
<dbReference type="SMART" id="SM00343">
    <property type="entry name" value="ZnF_C2HC"/>
    <property type="match status" value="2"/>
</dbReference>
<keyword evidence="5" id="KW-1185">Reference proteome</keyword>
<dbReference type="PANTHER" id="PTHR46978">
    <property type="entry name" value="ZINC KNUCKLE (CCHC-TYPE) FAMILY PROTEIN"/>
    <property type="match status" value="1"/>
</dbReference>
<dbReference type="AlphaFoldDB" id="A0ABC8M275"/>
<dbReference type="Gene3D" id="4.10.60.10">
    <property type="entry name" value="Zinc finger, CCHC-type"/>
    <property type="match status" value="1"/>
</dbReference>
<evidence type="ECO:0000313" key="5">
    <source>
        <dbReference type="Proteomes" id="UP001642260"/>
    </source>
</evidence>